<dbReference type="EMBL" id="CP006935">
    <property type="protein sequence ID" value="AHC40348.1"/>
    <property type="molecule type" value="Genomic_DNA"/>
</dbReference>
<evidence type="ECO:0000313" key="2">
    <source>
        <dbReference type="Proteomes" id="UP000018745"/>
    </source>
</evidence>
<protein>
    <submittedName>
        <fullName evidence="1">Uncharacterized protein</fullName>
    </submittedName>
</protein>
<gene>
    <name evidence="1" type="ORF">OVS_02700</name>
</gene>
<organism evidence="1 2">
    <name type="scientific">Mycoplasma ovis str. Michigan</name>
    <dbReference type="NCBI Taxonomy" id="1415773"/>
    <lineage>
        <taxon>Bacteria</taxon>
        <taxon>Bacillati</taxon>
        <taxon>Mycoplasmatota</taxon>
        <taxon>Mollicutes</taxon>
        <taxon>Mycoplasmataceae</taxon>
        <taxon>Mycoplasma</taxon>
    </lineage>
</organism>
<evidence type="ECO:0000313" key="1">
    <source>
        <dbReference type="EMBL" id="AHC40348.1"/>
    </source>
</evidence>
<proteinExistence type="predicted"/>
<keyword evidence="2" id="KW-1185">Reference proteome</keyword>
<sequence>MSLISRLGYVAILGAGSGGSVYLTLHDKLSEPHENQWVNFSHPVLSCKSSRNTYDLFIGFRDKEDSTEKELYLKGVYHYSEKEIDLEESIVTGDNKSEKVWRLTIFPSGTARLGSLDGRKDGSYGDDGDFTCTGNVFKVVNWNMLPNTENKFWEKEASSIKFKLEDCVEKGGRKECSIKVSDSVGLKWTDTFNPKAIFRIPSTDSKPK</sequence>
<name>A0ABN4BLT4_9MOLU</name>
<accession>A0ABN4BLT4</accession>
<dbReference type="Proteomes" id="UP000018745">
    <property type="component" value="Chromosome"/>
</dbReference>
<reference evidence="1 2" key="1">
    <citation type="journal article" date="2014" name="Genome Announc.">
        <title>Complete Genome Sequence of Mycoplasma ovis Strain Michigan, a Hemoplasma of Sheep with Two Distinct 16S rRNA Genes.</title>
        <authorList>
            <person name="Deshuillers P.L."/>
            <person name="Santos A.P."/>
            <person name="do Nascimento N.C."/>
            <person name="Hampel J.A."/>
            <person name="Bergin I.L."/>
            <person name="Dyson M.C."/>
            <person name="Messick J.B."/>
        </authorList>
    </citation>
    <scope>NUCLEOTIDE SEQUENCE [LARGE SCALE GENOMIC DNA]</scope>
    <source>
        <strain evidence="1 2">Michigan</strain>
    </source>
</reference>
<dbReference type="RefSeq" id="WP_024071311.1">
    <property type="nucleotide sequence ID" value="NC_023062.1"/>
</dbReference>